<dbReference type="EMBL" id="KP007361">
    <property type="protein sequence ID" value="AIZ02624.1"/>
    <property type="molecule type" value="Genomic_DNA"/>
</dbReference>
<dbReference type="GeneID" id="26636442"/>
<feature type="transmembrane region" description="Helical" evidence="1">
    <location>
        <begin position="32"/>
        <end position="52"/>
    </location>
</feature>
<evidence type="ECO:0000256" key="1">
    <source>
        <dbReference type="SAM" id="Phobius"/>
    </source>
</evidence>
<keyword evidence="1" id="KW-0472">Membrane</keyword>
<name>A0A0A7HH27_9CAUD</name>
<dbReference type="Proteomes" id="UP000030717">
    <property type="component" value="Segment"/>
</dbReference>
<evidence type="ECO:0000313" key="3">
    <source>
        <dbReference type="Proteomes" id="UP000030717"/>
    </source>
</evidence>
<keyword evidence="1" id="KW-0812">Transmembrane</keyword>
<keyword evidence="3" id="KW-1185">Reference proteome</keyword>
<reference evidence="2 3" key="1">
    <citation type="submission" date="2014-10" db="EMBL/GenBank/DDBJ databases">
        <title>VR bacteriophages - a small but diverse group of low-temperature viruses.</title>
        <authorList>
            <person name="Kaliniene L."/>
            <person name="Meskys R."/>
            <person name="Simoliunas E."/>
            <person name="Zajanckauskaite A."/>
            <person name="Truncaite L."/>
        </authorList>
    </citation>
    <scope>NUCLEOTIDE SEQUENCE [LARGE SCALE GENOMIC DNA]</scope>
</reference>
<organism evidence="2 3">
    <name type="scientific">Escherichia phage vB_EcoM_VR25</name>
    <dbReference type="NCBI Taxonomy" id="1567028"/>
    <lineage>
        <taxon>Viruses</taxon>
        <taxon>Duplodnaviria</taxon>
        <taxon>Heunggongvirae</taxon>
        <taxon>Uroviricota</taxon>
        <taxon>Caudoviricetes</taxon>
        <taxon>Pantevenvirales</taxon>
        <taxon>Straboviridae</taxon>
        <taxon>Tevenvirinae</taxon>
        <taxon>Gaprivervirus</taxon>
        <taxon>Gaprivervirus vr25</taxon>
    </lineage>
</organism>
<keyword evidence="1" id="KW-1133">Transmembrane helix</keyword>
<gene>
    <name evidence="2" type="ORF">VR25_280</name>
</gene>
<dbReference type="RefSeq" id="YP_009210022.1">
    <property type="nucleotide sequence ID" value="NC_028925.1"/>
</dbReference>
<dbReference type="KEGG" id="vg:26636442"/>
<protein>
    <submittedName>
        <fullName evidence="2">Uncharacterized protein</fullName>
    </submittedName>
</protein>
<accession>A0A0A7HH27</accession>
<sequence>MTSVFSFIYLVAVIVLVTLFVAGVFIPPMWFVYFLCGWFVVDAFVKFMVSAVSND</sequence>
<proteinExistence type="predicted"/>
<feature type="transmembrane region" description="Helical" evidence="1">
    <location>
        <begin position="7"/>
        <end position="26"/>
    </location>
</feature>
<evidence type="ECO:0000313" key="2">
    <source>
        <dbReference type="EMBL" id="AIZ02624.1"/>
    </source>
</evidence>